<reference evidence="6" key="1">
    <citation type="journal article" date="2014" name="Int. J. Syst. Evol. Microbiol.">
        <title>Complete genome sequence of Corynebacterium casei LMG S-19264T (=DSM 44701T), isolated from a smear-ripened cheese.</title>
        <authorList>
            <consortium name="US DOE Joint Genome Institute (JGI-PGF)"/>
            <person name="Walter F."/>
            <person name="Albersmeier A."/>
            <person name="Kalinowski J."/>
            <person name="Ruckert C."/>
        </authorList>
    </citation>
    <scope>NUCLEOTIDE SEQUENCE</scope>
    <source>
        <strain evidence="6">CCM 7086</strain>
    </source>
</reference>
<dbReference type="RefSeq" id="WP_188395175.1">
    <property type="nucleotide sequence ID" value="NZ_BMCG01000002.1"/>
</dbReference>
<reference evidence="6" key="2">
    <citation type="submission" date="2020-09" db="EMBL/GenBank/DDBJ databases">
        <authorList>
            <person name="Sun Q."/>
            <person name="Sedlacek I."/>
        </authorList>
    </citation>
    <scope>NUCLEOTIDE SEQUENCE</scope>
    <source>
        <strain evidence="6">CCM 7086</strain>
    </source>
</reference>
<keyword evidence="2" id="KW-0963">Cytoplasm</keyword>
<dbReference type="InterPro" id="IPR008622">
    <property type="entry name" value="FliT"/>
</dbReference>
<evidence type="ECO:0000256" key="1">
    <source>
        <dbReference type="ARBA" id="ARBA00004514"/>
    </source>
</evidence>
<evidence type="ECO:0000313" key="6">
    <source>
        <dbReference type="EMBL" id="GGC03540.1"/>
    </source>
</evidence>
<comment type="subcellular location">
    <subcellularLocation>
        <location evidence="1">Cytoplasm</location>
        <location evidence="1">Cytosol</location>
    </subcellularLocation>
</comment>
<keyword evidence="3" id="KW-1005">Bacterial flagellum biogenesis</keyword>
<evidence type="ECO:0000256" key="3">
    <source>
        <dbReference type="ARBA" id="ARBA00022795"/>
    </source>
</evidence>
<keyword evidence="4" id="KW-0143">Chaperone</keyword>
<dbReference type="AlphaFoldDB" id="A0A8J2UKB9"/>
<keyword evidence="7" id="KW-1185">Reference proteome</keyword>
<name>A0A8J2UKB9_9BURK</name>
<evidence type="ECO:0000256" key="4">
    <source>
        <dbReference type="ARBA" id="ARBA00023186"/>
    </source>
</evidence>
<accession>A0A8J2UKB9</accession>
<evidence type="ECO:0000313" key="7">
    <source>
        <dbReference type="Proteomes" id="UP000620266"/>
    </source>
</evidence>
<protein>
    <recommendedName>
        <fullName evidence="5">Flagellar protein FliT</fullName>
    </recommendedName>
</protein>
<dbReference type="Pfam" id="PF05400">
    <property type="entry name" value="FliT"/>
    <property type="match status" value="1"/>
</dbReference>
<dbReference type="GO" id="GO:0044781">
    <property type="term" value="P:bacterial-type flagellum organization"/>
    <property type="evidence" value="ECO:0007669"/>
    <property type="project" value="UniProtKB-KW"/>
</dbReference>
<dbReference type="Proteomes" id="UP000620266">
    <property type="component" value="Unassembled WGS sequence"/>
</dbReference>
<sequence length="110" mass="12594">MNEQEVIHLYENVASITQQMLTAAREGDWDRLAALETRCSDQVNILKSGEPPLPLTGASRERKVEIIKKILADDREIRNLTQPWMEQLTRLINSTGTERRLNQAYGARSM</sequence>
<dbReference type="Gene3D" id="1.20.58.380">
    <property type="entry name" value="Flagellar protein flit"/>
    <property type="match status" value="1"/>
</dbReference>
<organism evidence="6 7">
    <name type="scientific">Oxalicibacterium flavum</name>
    <dbReference type="NCBI Taxonomy" id="179467"/>
    <lineage>
        <taxon>Bacteria</taxon>
        <taxon>Pseudomonadati</taxon>
        <taxon>Pseudomonadota</taxon>
        <taxon>Betaproteobacteria</taxon>
        <taxon>Burkholderiales</taxon>
        <taxon>Oxalobacteraceae</taxon>
        <taxon>Oxalicibacterium</taxon>
    </lineage>
</organism>
<dbReference type="EMBL" id="BMCG01000002">
    <property type="protein sequence ID" value="GGC03540.1"/>
    <property type="molecule type" value="Genomic_DNA"/>
</dbReference>
<proteinExistence type="predicted"/>
<comment type="caution">
    <text evidence="6">The sequence shown here is derived from an EMBL/GenBank/DDBJ whole genome shotgun (WGS) entry which is preliminary data.</text>
</comment>
<gene>
    <name evidence="6" type="ORF">GCM10007205_10920</name>
</gene>
<evidence type="ECO:0000256" key="5">
    <source>
        <dbReference type="ARBA" id="ARBA00093797"/>
    </source>
</evidence>
<evidence type="ECO:0000256" key="2">
    <source>
        <dbReference type="ARBA" id="ARBA00022490"/>
    </source>
</evidence>